<keyword evidence="1" id="KW-0472">Membrane</keyword>
<comment type="caution">
    <text evidence="2">The sequence shown here is derived from an EMBL/GenBank/DDBJ whole genome shotgun (WGS) entry which is preliminary data.</text>
</comment>
<feature type="transmembrane region" description="Helical" evidence="1">
    <location>
        <begin position="79"/>
        <end position="98"/>
    </location>
</feature>
<keyword evidence="1" id="KW-0812">Transmembrane</keyword>
<reference evidence="2 3" key="1">
    <citation type="submission" date="2019-06" db="EMBL/GenBank/DDBJ databases">
        <title>Whole genome sequence for Rhodospirillaceae sp. R148.</title>
        <authorList>
            <person name="Wang G."/>
        </authorList>
    </citation>
    <scope>NUCLEOTIDE SEQUENCE [LARGE SCALE GENOMIC DNA]</scope>
    <source>
        <strain evidence="2 3">R148</strain>
    </source>
</reference>
<dbReference type="EMBL" id="VHSH01000002">
    <property type="protein sequence ID" value="TQV81758.1"/>
    <property type="molecule type" value="Genomic_DNA"/>
</dbReference>
<evidence type="ECO:0000313" key="2">
    <source>
        <dbReference type="EMBL" id="TQV81758.1"/>
    </source>
</evidence>
<accession>A0A545TX11</accession>
<gene>
    <name evidence="2" type="ORF">FKG95_05805</name>
</gene>
<evidence type="ECO:0000313" key="3">
    <source>
        <dbReference type="Proteomes" id="UP000315252"/>
    </source>
</evidence>
<proteinExistence type="predicted"/>
<sequence>MTWILLAIPVSAVLLPTCLLLLVLMLPTMVAFIVDGTPGRKFVITVGMMNLAGTVPAVVDLWGHGQTFQASFEGMSNVFAWAGALMASGVGWLIYWVMPPIIANYQGIASRAQVLSLRAKQKKLIAAWGDEVAAVVAEPYRQGDEPAEEAPEPES</sequence>
<dbReference type="RefSeq" id="WP_142895389.1">
    <property type="nucleotide sequence ID" value="NZ_ML660053.1"/>
</dbReference>
<keyword evidence="1" id="KW-1133">Transmembrane helix</keyword>
<protein>
    <submittedName>
        <fullName evidence="2">Uncharacterized protein</fullName>
    </submittedName>
</protein>
<feature type="transmembrane region" description="Helical" evidence="1">
    <location>
        <begin position="6"/>
        <end position="30"/>
    </location>
</feature>
<dbReference type="Proteomes" id="UP000315252">
    <property type="component" value="Unassembled WGS sequence"/>
</dbReference>
<dbReference type="AlphaFoldDB" id="A0A545TX11"/>
<dbReference type="OrthoDB" id="7357449at2"/>
<feature type="transmembrane region" description="Helical" evidence="1">
    <location>
        <begin position="42"/>
        <end position="59"/>
    </location>
</feature>
<keyword evidence="3" id="KW-1185">Reference proteome</keyword>
<name>A0A545TX11_9PROT</name>
<evidence type="ECO:0000256" key="1">
    <source>
        <dbReference type="SAM" id="Phobius"/>
    </source>
</evidence>
<organism evidence="2 3">
    <name type="scientific">Denitrobaculum tricleocarpae</name>
    <dbReference type="NCBI Taxonomy" id="2591009"/>
    <lineage>
        <taxon>Bacteria</taxon>
        <taxon>Pseudomonadati</taxon>
        <taxon>Pseudomonadota</taxon>
        <taxon>Alphaproteobacteria</taxon>
        <taxon>Rhodospirillales</taxon>
        <taxon>Rhodospirillaceae</taxon>
        <taxon>Denitrobaculum</taxon>
    </lineage>
</organism>